<proteinExistence type="predicted"/>
<dbReference type="Proteomes" id="UP001163321">
    <property type="component" value="Chromosome 12"/>
</dbReference>
<protein>
    <submittedName>
        <fullName evidence="1">Uncharacterized protein</fullName>
    </submittedName>
</protein>
<keyword evidence="2" id="KW-1185">Reference proteome</keyword>
<dbReference type="EMBL" id="CM047591">
    <property type="protein sequence ID" value="KAI9918935.1"/>
    <property type="molecule type" value="Genomic_DNA"/>
</dbReference>
<organism evidence="1 2">
    <name type="scientific">Peronosclerospora sorghi</name>
    <dbReference type="NCBI Taxonomy" id="230839"/>
    <lineage>
        <taxon>Eukaryota</taxon>
        <taxon>Sar</taxon>
        <taxon>Stramenopiles</taxon>
        <taxon>Oomycota</taxon>
        <taxon>Peronosporomycetes</taxon>
        <taxon>Peronosporales</taxon>
        <taxon>Peronosporaceae</taxon>
        <taxon>Peronosclerospora</taxon>
    </lineage>
</organism>
<evidence type="ECO:0000313" key="1">
    <source>
        <dbReference type="EMBL" id="KAI9918935.1"/>
    </source>
</evidence>
<name>A0ACC0WLM3_9STRA</name>
<evidence type="ECO:0000313" key="2">
    <source>
        <dbReference type="Proteomes" id="UP001163321"/>
    </source>
</evidence>
<accession>A0ACC0WLM3</accession>
<sequence length="219" mass="24669">MHVTPLSICATKETGNSLEATKRLASRQKTMSTLYAASQQHFSWCRIQGLHTEERARDTCWLVVPAAIARNRCCEPGLFRKVIVAFKMNTLQEAVRAVESDITQISVNDECVCVDDLFYMLEVSVQSIVELLEGGYDVSILEKKCGVLRSSIDGVVDILNRRTAEKYVMPEYTELLEVSKLGCRISMPSLKTSNDFNGLVSNEQRHRRGLHPNVRTKKS</sequence>
<comment type="caution">
    <text evidence="1">The sequence shown here is derived from an EMBL/GenBank/DDBJ whole genome shotgun (WGS) entry which is preliminary data.</text>
</comment>
<reference evidence="1 2" key="1">
    <citation type="journal article" date="2022" name="bioRxiv">
        <title>The genome of the oomycete Peronosclerospora sorghi, a cosmopolitan pathogen of maize and sorghum, is inflated with dispersed pseudogenes.</title>
        <authorList>
            <person name="Fletcher K."/>
            <person name="Martin F."/>
            <person name="Isakeit T."/>
            <person name="Cavanaugh K."/>
            <person name="Magill C."/>
            <person name="Michelmore R."/>
        </authorList>
    </citation>
    <scope>NUCLEOTIDE SEQUENCE [LARGE SCALE GENOMIC DNA]</scope>
    <source>
        <strain evidence="1">P6</strain>
    </source>
</reference>
<gene>
    <name evidence="1" type="ORF">PsorP6_011515</name>
</gene>